<dbReference type="RefSeq" id="WP_021867993.1">
    <property type="nucleotide sequence ID" value="NZ_CAUABC010000001.1"/>
</dbReference>
<accession>A0A6I3RZN4</accession>
<organism evidence="1 2">
    <name type="scientific">Parasutterella excrementihominis</name>
    <dbReference type="NCBI Taxonomy" id="487175"/>
    <lineage>
        <taxon>Bacteria</taxon>
        <taxon>Pseudomonadati</taxon>
        <taxon>Pseudomonadota</taxon>
        <taxon>Betaproteobacteria</taxon>
        <taxon>Burkholderiales</taxon>
        <taxon>Sutterellaceae</taxon>
        <taxon>Parasutterella</taxon>
    </lineage>
</organism>
<gene>
    <name evidence="1" type="ORF">GMD42_09190</name>
</gene>
<protein>
    <submittedName>
        <fullName evidence="1">Uncharacterized protein</fullName>
    </submittedName>
</protein>
<comment type="caution">
    <text evidence="1">The sequence shown here is derived from an EMBL/GenBank/DDBJ whole genome shotgun (WGS) entry which is preliminary data.</text>
</comment>
<dbReference type="EMBL" id="WNCL01000029">
    <property type="protein sequence ID" value="MTU43789.1"/>
    <property type="molecule type" value="Genomic_DNA"/>
</dbReference>
<evidence type="ECO:0000313" key="2">
    <source>
        <dbReference type="Proteomes" id="UP000462362"/>
    </source>
</evidence>
<proteinExistence type="predicted"/>
<evidence type="ECO:0000313" key="1">
    <source>
        <dbReference type="EMBL" id="MTU43789.1"/>
    </source>
</evidence>
<name>A0A6I3RZN4_9BURK</name>
<reference evidence="1 2" key="1">
    <citation type="journal article" date="2019" name="Nat. Med.">
        <title>A library of human gut bacterial isolates paired with longitudinal multiomics data enables mechanistic microbiome research.</title>
        <authorList>
            <person name="Poyet M."/>
            <person name="Groussin M."/>
            <person name="Gibbons S.M."/>
            <person name="Avila-Pacheco J."/>
            <person name="Jiang X."/>
            <person name="Kearney S.M."/>
            <person name="Perrotta A.R."/>
            <person name="Berdy B."/>
            <person name="Zhao S."/>
            <person name="Lieberman T.D."/>
            <person name="Swanson P.K."/>
            <person name="Smith M."/>
            <person name="Roesemann S."/>
            <person name="Alexander J.E."/>
            <person name="Rich S.A."/>
            <person name="Livny J."/>
            <person name="Vlamakis H."/>
            <person name="Clish C."/>
            <person name="Bullock K."/>
            <person name="Deik A."/>
            <person name="Scott J."/>
            <person name="Pierce K.A."/>
            <person name="Xavier R.J."/>
            <person name="Alm E.J."/>
        </authorList>
    </citation>
    <scope>NUCLEOTIDE SEQUENCE [LARGE SCALE GENOMIC DNA]</scope>
    <source>
        <strain evidence="1 2">BIOML-A2</strain>
    </source>
</reference>
<dbReference type="Proteomes" id="UP000462362">
    <property type="component" value="Unassembled WGS sequence"/>
</dbReference>
<dbReference type="AlphaFoldDB" id="A0A6I3RZN4"/>
<sequence length="182" mass="20399">MYTDNDGQDTLPDERTREVIDYCRSIQGKDLEVFKLINPGDEAPGKDTPTDARGDYFNQLEAVEGIKGAIDFYADYSEPVTEDELIEYEESDPEALLDLISVLRTTEALIRVRKSLPTSGLPTKDLGELDNELSETIGQGAALLATFFQNDHRYFYETVGDFDRRAADLCMELARKTIEGGL</sequence>